<dbReference type="Proteomes" id="UP000092124">
    <property type="component" value="Unassembled WGS sequence"/>
</dbReference>
<reference evidence="2 3" key="1">
    <citation type="submission" date="2016-06" db="EMBL/GenBank/DDBJ databases">
        <title>The Draft Genome Sequence and Annotation of the Desert Woodrat Neotoma lepida.</title>
        <authorList>
            <person name="Campbell M."/>
            <person name="Oakeson K.F."/>
            <person name="Yandell M."/>
            <person name="Halpert J.R."/>
            <person name="Dearing D."/>
        </authorList>
    </citation>
    <scope>NUCLEOTIDE SEQUENCE [LARGE SCALE GENOMIC DNA]</scope>
    <source>
        <strain evidence="2">417</strain>
        <tissue evidence="2">Liver</tissue>
    </source>
</reference>
<sequence length="73" mass="8234">MKDTFFRSCDSQQRGPVTLEGEGSFMSQPNSIILRTNFLPRHGTVRLFGAWPAYGPSTKEPNSPTLFWHSCSK</sequence>
<evidence type="ECO:0000313" key="3">
    <source>
        <dbReference type="Proteomes" id="UP000092124"/>
    </source>
</evidence>
<keyword evidence="3" id="KW-1185">Reference proteome</keyword>
<accession>A0A1A6G3U8</accession>
<evidence type="ECO:0000256" key="1">
    <source>
        <dbReference type="SAM" id="MobiDB-lite"/>
    </source>
</evidence>
<evidence type="ECO:0000313" key="2">
    <source>
        <dbReference type="EMBL" id="OBS60524.1"/>
    </source>
</evidence>
<name>A0A1A6G3U8_NEOLE</name>
<protein>
    <submittedName>
        <fullName evidence="2">Uncharacterized protein</fullName>
    </submittedName>
</protein>
<dbReference type="EMBL" id="LZPO01107546">
    <property type="protein sequence ID" value="OBS60524.1"/>
    <property type="molecule type" value="Genomic_DNA"/>
</dbReference>
<gene>
    <name evidence="2" type="ORF">A6R68_08365</name>
</gene>
<feature type="region of interest" description="Disordered" evidence="1">
    <location>
        <begin position="1"/>
        <end position="23"/>
    </location>
</feature>
<comment type="caution">
    <text evidence="2">The sequence shown here is derived from an EMBL/GenBank/DDBJ whole genome shotgun (WGS) entry which is preliminary data.</text>
</comment>
<dbReference type="AlphaFoldDB" id="A0A1A6G3U8"/>
<organism evidence="2 3">
    <name type="scientific">Neotoma lepida</name>
    <name type="common">Desert woodrat</name>
    <dbReference type="NCBI Taxonomy" id="56216"/>
    <lineage>
        <taxon>Eukaryota</taxon>
        <taxon>Metazoa</taxon>
        <taxon>Chordata</taxon>
        <taxon>Craniata</taxon>
        <taxon>Vertebrata</taxon>
        <taxon>Euteleostomi</taxon>
        <taxon>Mammalia</taxon>
        <taxon>Eutheria</taxon>
        <taxon>Euarchontoglires</taxon>
        <taxon>Glires</taxon>
        <taxon>Rodentia</taxon>
        <taxon>Myomorpha</taxon>
        <taxon>Muroidea</taxon>
        <taxon>Cricetidae</taxon>
        <taxon>Neotominae</taxon>
        <taxon>Neotoma</taxon>
    </lineage>
</organism>
<proteinExistence type="predicted"/>